<dbReference type="CDD" id="cd06546">
    <property type="entry name" value="GH18_CTS3_chitinase"/>
    <property type="match status" value="1"/>
</dbReference>
<evidence type="ECO:0000256" key="11">
    <source>
        <dbReference type="RuleBase" id="RU004453"/>
    </source>
</evidence>
<dbReference type="Proteomes" id="UP001285441">
    <property type="component" value="Unassembled WGS sequence"/>
</dbReference>
<proteinExistence type="inferred from homology"/>
<comment type="similarity">
    <text evidence="11">Belongs to the glycosyl hydrolase 18 family.</text>
</comment>
<dbReference type="SUPFAM" id="SSF51445">
    <property type="entry name" value="(Trans)glycosidases"/>
    <property type="match status" value="1"/>
</dbReference>
<dbReference type="SMART" id="SM00636">
    <property type="entry name" value="Glyco_18"/>
    <property type="match status" value="1"/>
</dbReference>
<dbReference type="GO" id="GO:0005576">
    <property type="term" value="C:extracellular region"/>
    <property type="evidence" value="ECO:0007669"/>
    <property type="project" value="UniProtKB-SubCell"/>
</dbReference>
<sequence length="373" mass="40776">MKRGLLSAAFRLFTSLAAAVPAKTLVPDVSPELPRLVLYYQTTHDSAGRPISMLPLVTEKNIALTHLIVCSFHINLNGIIHLNDFPPGDPLFYTLWNETLVMKAAGVKVMGMVGGAAPGSFSAQTLDGDDTTFEIFYDQLYDAISYYGLDGMDLDVEQPMTQAGITRLIKRLRADFGPDFIITLAPVASALRNGANLSGFNYKTLETAVGNDIAFHNAQFYNGFGNMASTADYDRVISQGWNPSKILAGQITTPSNGGGWVPYDRLNATIAALRSKYGQIGGIMGWEYFNSQPGGLAQPWQWAQVITAILRPNQVPRLKITKDKAEKLVDTWKYSRKPTGKDSGNPRKSKGDFITGIVHDTAPNVDYMAMINA</sequence>
<dbReference type="Gene3D" id="3.20.20.80">
    <property type="entry name" value="Glycosidases"/>
    <property type="match status" value="1"/>
</dbReference>
<dbReference type="GO" id="GO:0008061">
    <property type="term" value="F:chitin binding"/>
    <property type="evidence" value="ECO:0007669"/>
    <property type="project" value="InterPro"/>
</dbReference>
<keyword evidence="4" id="KW-0964">Secreted</keyword>
<dbReference type="InterPro" id="IPR017853">
    <property type="entry name" value="GH"/>
</dbReference>
<evidence type="ECO:0000313" key="16">
    <source>
        <dbReference type="Proteomes" id="UP001285441"/>
    </source>
</evidence>
<evidence type="ECO:0000256" key="3">
    <source>
        <dbReference type="ARBA" id="ARBA00012729"/>
    </source>
</evidence>
<protein>
    <recommendedName>
        <fullName evidence="3">chitinase</fullName>
        <ecNumber evidence="3">3.2.1.14</ecNumber>
    </recommendedName>
</protein>
<comment type="subcellular location">
    <subcellularLocation>
        <location evidence="2">Secreted</location>
    </subcellularLocation>
</comment>
<dbReference type="GO" id="GO:0008843">
    <property type="term" value="F:endochitinase activity"/>
    <property type="evidence" value="ECO:0007669"/>
    <property type="project" value="UniProtKB-EC"/>
</dbReference>
<dbReference type="Pfam" id="PF00704">
    <property type="entry name" value="Glyco_hydro_18"/>
    <property type="match status" value="1"/>
</dbReference>
<name>A0AAE0NRF5_9PEZI</name>
<dbReference type="EC" id="3.2.1.14" evidence="3"/>
<reference evidence="15" key="2">
    <citation type="submission" date="2023-06" db="EMBL/GenBank/DDBJ databases">
        <authorList>
            <consortium name="Lawrence Berkeley National Laboratory"/>
            <person name="Haridas S."/>
            <person name="Hensen N."/>
            <person name="Bonometti L."/>
            <person name="Westerberg I."/>
            <person name="Brannstrom I.O."/>
            <person name="Guillou S."/>
            <person name="Cros-Aarteil S."/>
            <person name="Calhoun S."/>
            <person name="Kuo A."/>
            <person name="Mondo S."/>
            <person name="Pangilinan J."/>
            <person name="Riley R."/>
            <person name="LaButti K."/>
            <person name="Andreopoulos B."/>
            <person name="Lipzen A."/>
            <person name="Chen C."/>
            <person name="Yanf M."/>
            <person name="Daum C."/>
            <person name="Ng V."/>
            <person name="Clum A."/>
            <person name="Steindorff A."/>
            <person name="Ohm R."/>
            <person name="Martin F."/>
            <person name="Silar P."/>
            <person name="Natvig D."/>
            <person name="Lalanne C."/>
            <person name="Gautier V."/>
            <person name="Ament-velasquez S.L."/>
            <person name="Kruys A."/>
            <person name="Hutchinson M.I."/>
            <person name="Powell A.J."/>
            <person name="Barry K."/>
            <person name="Miller A.N."/>
            <person name="Grigoriev I.V."/>
            <person name="Debuchy R."/>
            <person name="Gladieux P."/>
            <person name="Thoren M.H."/>
            <person name="Johannesson H."/>
        </authorList>
    </citation>
    <scope>NUCLEOTIDE SEQUENCE</scope>
    <source>
        <strain evidence="15">CBS 232.78</strain>
    </source>
</reference>
<evidence type="ECO:0000256" key="1">
    <source>
        <dbReference type="ARBA" id="ARBA00000822"/>
    </source>
</evidence>
<evidence type="ECO:0000256" key="12">
    <source>
        <dbReference type="SAM" id="MobiDB-lite"/>
    </source>
</evidence>
<feature type="signal peptide" evidence="13">
    <location>
        <begin position="1"/>
        <end position="19"/>
    </location>
</feature>
<feature type="region of interest" description="Disordered" evidence="12">
    <location>
        <begin position="335"/>
        <end position="354"/>
    </location>
</feature>
<comment type="caution">
    <text evidence="15">The sequence shown here is derived from an EMBL/GenBank/DDBJ whole genome shotgun (WGS) entry which is preliminary data.</text>
</comment>
<evidence type="ECO:0000256" key="5">
    <source>
        <dbReference type="ARBA" id="ARBA00022801"/>
    </source>
</evidence>
<dbReference type="GO" id="GO:0006032">
    <property type="term" value="P:chitin catabolic process"/>
    <property type="evidence" value="ECO:0007669"/>
    <property type="project" value="UniProtKB-KW"/>
</dbReference>
<reference evidence="15" key="1">
    <citation type="journal article" date="2023" name="Mol. Phylogenet. Evol.">
        <title>Genome-scale phylogeny and comparative genomics of the fungal order Sordariales.</title>
        <authorList>
            <person name="Hensen N."/>
            <person name="Bonometti L."/>
            <person name="Westerberg I."/>
            <person name="Brannstrom I.O."/>
            <person name="Guillou S."/>
            <person name="Cros-Aarteil S."/>
            <person name="Calhoun S."/>
            <person name="Haridas S."/>
            <person name="Kuo A."/>
            <person name="Mondo S."/>
            <person name="Pangilinan J."/>
            <person name="Riley R."/>
            <person name="LaButti K."/>
            <person name="Andreopoulos B."/>
            <person name="Lipzen A."/>
            <person name="Chen C."/>
            <person name="Yan M."/>
            <person name="Daum C."/>
            <person name="Ng V."/>
            <person name="Clum A."/>
            <person name="Steindorff A."/>
            <person name="Ohm R.A."/>
            <person name="Martin F."/>
            <person name="Silar P."/>
            <person name="Natvig D.O."/>
            <person name="Lalanne C."/>
            <person name="Gautier V."/>
            <person name="Ament-Velasquez S.L."/>
            <person name="Kruys A."/>
            <person name="Hutchinson M.I."/>
            <person name="Powell A.J."/>
            <person name="Barry K."/>
            <person name="Miller A.N."/>
            <person name="Grigoriev I.V."/>
            <person name="Debuchy R."/>
            <person name="Gladieux P."/>
            <person name="Hiltunen Thoren M."/>
            <person name="Johannesson H."/>
        </authorList>
    </citation>
    <scope>NUCLEOTIDE SEQUENCE</scope>
    <source>
        <strain evidence="15">CBS 232.78</strain>
    </source>
</reference>
<evidence type="ECO:0000256" key="9">
    <source>
        <dbReference type="ARBA" id="ARBA00023326"/>
    </source>
</evidence>
<keyword evidence="5 10" id="KW-0378">Hydrolase</keyword>
<keyword evidence="6" id="KW-0146">Chitin degradation</keyword>
<keyword evidence="7" id="KW-0119">Carbohydrate metabolism</keyword>
<dbReference type="PROSITE" id="PS51910">
    <property type="entry name" value="GH18_2"/>
    <property type="match status" value="1"/>
</dbReference>
<keyword evidence="13" id="KW-0732">Signal</keyword>
<keyword evidence="16" id="KW-1185">Reference proteome</keyword>
<evidence type="ECO:0000256" key="6">
    <source>
        <dbReference type="ARBA" id="ARBA00023024"/>
    </source>
</evidence>
<dbReference type="EMBL" id="JAULSW010000004">
    <property type="protein sequence ID" value="KAK3386130.1"/>
    <property type="molecule type" value="Genomic_DNA"/>
</dbReference>
<evidence type="ECO:0000313" key="15">
    <source>
        <dbReference type="EMBL" id="KAK3386130.1"/>
    </source>
</evidence>
<evidence type="ECO:0000256" key="7">
    <source>
        <dbReference type="ARBA" id="ARBA00023277"/>
    </source>
</evidence>
<evidence type="ECO:0000256" key="2">
    <source>
        <dbReference type="ARBA" id="ARBA00004613"/>
    </source>
</evidence>
<gene>
    <name evidence="15" type="ORF">B0H63DRAFT_192386</name>
</gene>
<evidence type="ECO:0000259" key="14">
    <source>
        <dbReference type="PROSITE" id="PS51910"/>
    </source>
</evidence>
<feature type="domain" description="GH18" evidence="14">
    <location>
        <begin position="34"/>
        <end position="313"/>
    </location>
</feature>
<dbReference type="InterPro" id="IPR001579">
    <property type="entry name" value="Glyco_hydro_18_chit_AS"/>
</dbReference>
<comment type="catalytic activity">
    <reaction evidence="1">
        <text>Random endo-hydrolysis of N-acetyl-beta-D-glucosaminide (1-&gt;4)-beta-linkages in chitin and chitodextrins.</text>
        <dbReference type="EC" id="3.2.1.14"/>
    </reaction>
</comment>
<keyword evidence="8 10" id="KW-0326">Glycosidase</keyword>
<evidence type="ECO:0000256" key="4">
    <source>
        <dbReference type="ARBA" id="ARBA00022525"/>
    </source>
</evidence>
<evidence type="ECO:0000256" key="10">
    <source>
        <dbReference type="RuleBase" id="RU000489"/>
    </source>
</evidence>
<dbReference type="AlphaFoldDB" id="A0AAE0NRF5"/>
<keyword evidence="9" id="KW-0624">Polysaccharide degradation</keyword>
<dbReference type="InterPro" id="IPR001223">
    <property type="entry name" value="Glyco_hydro18_cat"/>
</dbReference>
<organism evidence="15 16">
    <name type="scientific">Podospora didyma</name>
    <dbReference type="NCBI Taxonomy" id="330526"/>
    <lineage>
        <taxon>Eukaryota</taxon>
        <taxon>Fungi</taxon>
        <taxon>Dikarya</taxon>
        <taxon>Ascomycota</taxon>
        <taxon>Pezizomycotina</taxon>
        <taxon>Sordariomycetes</taxon>
        <taxon>Sordariomycetidae</taxon>
        <taxon>Sordariales</taxon>
        <taxon>Podosporaceae</taxon>
        <taxon>Podospora</taxon>
    </lineage>
</organism>
<accession>A0AAE0NRF5</accession>
<feature type="chain" id="PRO_5042108030" description="chitinase" evidence="13">
    <location>
        <begin position="20"/>
        <end position="373"/>
    </location>
</feature>
<dbReference type="InterPro" id="IPR011583">
    <property type="entry name" value="Chitinase_II/V-like_cat"/>
</dbReference>
<evidence type="ECO:0000256" key="13">
    <source>
        <dbReference type="SAM" id="SignalP"/>
    </source>
</evidence>
<evidence type="ECO:0000256" key="8">
    <source>
        <dbReference type="ARBA" id="ARBA00023295"/>
    </source>
</evidence>
<dbReference type="PROSITE" id="PS01095">
    <property type="entry name" value="GH18_1"/>
    <property type="match status" value="1"/>
</dbReference>
<dbReference type="GO" id="GO:0000272">
    <property type="term" value="P:polysaccharide catabolic process"/>
    <property type="evidence" value="ECO:0007669"/>
    <property type="project" value="UniProtKB-KW"/>
</dbReference>